<dbReference type="PANTHER" id="PTHR22754:SF32">
    <property type="entry name" value="DISCO-INTERACTING PROTEIN 2"/>
    <property type="match status" value="1"/>
</dbReference>
<dbReference type="GO" id="GO:0071766">
    <property type="term" value="P:Actinobacterium-type cell wall biogenesis"/>
    <property type="evidence" value="ECO:0007669"/>
    <property type="project" value="UniProtKB-ARBA"/>
</dbReference>
<protein>
    <submittedName>
        <fullName evidence="7">Fatty-acid--CoA ligase</fullName>
    </submittedName>
</protein>
<keyword evidence="3" id="KW-0276">Fatty acid metabolism</keyword>
<dbReference type="AlphaFoldDB" id="A0ABD6NZR6"/>
<evidence type="ECO:0000313" key="7">
    <source>
        <dbReference type="EMBL" id="OBG33249.1"/>
    </source>
</evidence>
<dbReference type="CDD" id="cd05931">
    <property type="entry name" value="FAAL"/>
    <property type="match status" value="1"/>
</dbReference>
<comment type="similarity">
    <text evidence="1">Belongs to the ATP-dependent AMP-binding enzyme family.</text>
</comment>
<evidence type="ECO:0000259" key="6">
    <source>
        <dbReference type="Pfam" id="PF23024"/>
    </source>
</evidence>
<evidence type="ECO:0000259" key="5">
    <source>
        <dbReference type="Pfam" id="PF00501"/>
    </source>
</evidence>
<dbReference type="InterPro" id="IPR025110">
    <property type="entry name" value="AMP-bd_C"/>
</dbReference>
<feature type="domain" description="AMP-binding enzyme C-terminal" evidence="6">
    <location>
        <begin position="498"/>
        <end position="609"/>
    </location>
</feature>
<keyword evidence="2 7" id="KW-0436">Ligase</keyword>
<sequence>MDCGSRDSAAAPKGLLLIEDCLDADGGIAMPPGTTLISLIERNVANVGDAVAYRYLDYARSEGHAVEVTWARFGVRLQAIGARVQQVAGDGDRVAILAPQGIDYVAGFYAAIKAGTIAVPLFAPELAGHAERLETALRDSQPAAVLTTVVAKDAVENFLAGLPELRRPHLIVIDEIPDEAGELFVPVELDIDRVSHLQYTSGSTRPPVGVEITHRAVGTNLVQMILSIDLLDRNTHGVSWLPLYHDMGLSMIGFPAVYGGHSTLMSPAAFVRRPLRWIQALSAGSRQGRVVTAAPNFAYEWTAQRGLPGPGDDVDLRNVVMIIGSEPVSIDAITTFNKAFAPYGLPRTAFKPSYGIAEATLLIATIDPSAEASVVYLDRDQLSAGHAVPVPAGDPGAVAQVSCGRVARSLWAVIVDPDTGAELPDGEVGEIWLQGDNVGRGYWGLPDETRRAFGARLRSRLPQDSRAEGATAGRSWLRTGDLGVFLNGEIYVTGRIADLVSIAGRNHYPHDIEATAAEASPMVRRGYVTAFSAPVAGGEPRLVIVAERAAGTSRDDPGPAIEAIQNAVSRRHGVTVSDVRFLPAGAIPRTTSGKLARLACRAEYLDGTLGVH</sequence>
<reference evidence="7 8" key="1">
    <citation type="submission" date="2016-06" db="EMBL/GenBank/DDBJ databases">
        <authorList>
            <person name="Sutton G."/>
            <person name="Brinkac L."/>
            <person name="Sanka R."/>
            <person name="Adams M."/>
            <person name="Lau E."/>
            <person name="Sam S."/>
            <person name="Sreng N."/>
            <person name="Him V."/>
            <person name="Kerleguer A."/>
            <person name="Cheng S."/>
        </authorList>
    </citation>
    <scope>NUCLEOTIDE SEQUENCE [LARGE SCALE GENOMIC DNA]</scope>
    <source>
        <strain evidence="7 8">E2978</strain>
    </source>
</reference>
<dbReference type="Pfam" id="PF23024">
    <property type="entry name" value="AMP-dom_DIP2-like"/>
    <property type="match status" value="1"/>
</dbReference>
<accession>A0ABD6NZR6</accession>
<dbReference type="GO" id="GO:0006631">
    <property type="term" value="P:fatty acid metabolic process"/>
    <property type="evidence" value="ECO:0007669"/>
    <property type="project" value="UniProtKB-KW"/>
</dbReference>
<dbReference type="NCBIfam" id="NF009124">
    <property type="entry name" value="PRK12476.1"/>
    <property type="match status" value="1"/>
</dbReference>
<dbReference type="RefSeq" id="WP_068212292.1">
    <property type="nucleotide sequence ID" value="NZ_LZIT01000237.1"/>
</dbReference>
<dbReference type="EMBL" id="LZIT01000237">
    <property type="protein sequence ID" value="OBG33249.1"/>
    <property type="molecule type" value="Genomic_DNA"/>
</dbReference>
<dbReference type="Pfam" id="PF00501">
    <property type="entry name" value="AMP-binding"/>
    <property type="match status" value="1"/>
</dbReference>
<dbReference type="Proteomes" id="UP000092086">
    <property type="component" value="Unassembled WGS sequence"/>
</dbReference>
<evidence type="ECO:0000313" key="8">
    <source>
        <dbReference type="Proteomes" id="UP000092086"/>
    </source>
</evidence>
<dbReference type="Gene3D" id="3.30.300.30">
    <property type="match status" value="1"/>
</dbReference>
<evidence type="ECO:0000256" key="3">
    <source>
        <dbReference type="ARBA" id="ARBA00022832"/>
    </source>
</evidence>
<organism evidence="7 8">
    <name type="scientific">Mycobacterium alsense</name>
    <dbReference type="NCBI Taxonomy" id="324058"/>
    <lineage>
        <taxon>Bacteria</taxon>
        <taxon>Bacillati</taxon>
        <taxon>Actinomycetota</taxon>
        <taxon>Actinomycetes</taxon>
        <taxon>Mycobacteriales</taxon>
        <taxon>Mycobacteriaceae</taxon>
        <taxon>Mycobacterium</taxon>
    </lineage>
</organism>
<dbReference type="InterPro" id="IPR040097">
    <property type="entry name" value="FAAL/FAAC"/>
</dbReference>
<dbReference type="Gene3D" id="3.40.50.12780">
    <property type="entry name" value="N-terminal domain of ligase-like"/>
    <property type="match status" value="1"/>
</dbReference>
<dbReference type="PANTHER" id="PTHR22754">
    <property type="entry name" value="DISCO-INTERACTING PROTEIN 2 DIP2 -RELATED"/>
    <property type="match status" value="1"/>
</dbReference>
<feature type="domain" description="AMP-dependent synthetase/ligase" evidence="5">
    <location>
        <begin position="41"/>
        <end position="443"/>
    </location>
</feature>
<evidence type="ECO:0000256" key="4">
    <source>
        <dbReference type="ARBA" id="ARBA00023098"/>
    </source>
</evidence>
<evidence type="ECO:0000256" key="1">
    <source>
        <dbReference type="ARBA" id="ARBA00006432"/>
    </source>
</evidence>
<dbReference type="GO" id="GO:0016874">
    <property type="term" value="F:ligase activity"/>
    <property type="evidence" value="ECO:0007669"/>
    <property type="project" value="UniProtKB-KW"/>
</dbReference>
<keyword evidence="4" id="KW-0443">Lipid metabolism</keyword>
<proteinExistence type="inferred from homology"/>
<dbReference type="GO" id="GO:0008610">
    <property type="term" value="P:lipid biosynthetic process"/>
    <property type="evidence" value="ECO:0007669"/>
    <property type="project" value="UniProtKB-ARBA"/>
</dbReference>
<dbReference type="InterPro" id="IPR000873">
    <property type="entry name" value="AMP-dep_synth/lig_dom"/>
</dbReference>
<dbReference type="FunFam" id="3.40.50.12780:FF:000013">
    <property type="entry name" value="Long-chain-fatty-acid--AMP ligase FadD32"/>
    <property type="match status" value="1"/>
</dbReference>
<comment type="caution">
    <text evidence="7">The sequence shown here is derived from an EMBL/GenBank/DDBJ whole genome shotgun (WGS) entry which is preliminary data.</text>
</comment>
<dbReference type="InterPro" id="IPR045851">
    <property type="entry name" value="AMP-bd_C_sf"/>
</dbReference>
<gene>
    <name evidence="7" type="ORF">A5672_24125</name>
</gene>
<name>A0ABD6NZR6_9MYCO</name>
<dbReference type="SUPFAM" id="SSF56801">
    <property type="entry name" value="Acetyl-CoA synthetase-like"/>
    <property type="match status" value="1"/>
</dbReference>
<dbReference type="InterPro" id="IPR042099">
    <property type="entry name" value="ANL_N_sf"/>
</dbReference>
<evidence type="ECO:0000256" key="2">
    <source>
        <dbReference type="ARBA" id="ARBA00022598"/>
    </source>
</evidence>